<organism evidence="2 3">
    <name type="scientific">Galendromus occidentalis</name>
    <name type="common">western predatory mite</name>
    <dbReference type="NCBI Taxonomy" id="34638"/>
    <lineage>
        <taxon>Eukaryota</taxon>
        <taxon>Metazoa</taxon>
        <taxon>Ecdysozoa</taxon>
        <taxon>Arthropoda</taxon>
        <taxon>Chelicerata</taxon>
        <taxon>Arachnida</taxon>
        <taxon>Acari</taxon>
        <taxon>Parasitiformes</taxon>
        <taxon>Mesostigmata</taxon>
        <taxon>Gamasina</taxon>
        <taxon>Phytoseioidea</taxon>
        <taxon>Phytoseiidae</taxon>
        <taxon>Typhlodrominae</taxon>
        <taxon>Galendromus</taxon>
    </lineage>
</organism>
<sequence>MTVRQVATSNSNLSVRVNGSVIRAVPGQVIRRVTGEIVRVLENGTLEPVDLQNPPKTIITSRDRPISLDSESDDTSSRGEDSSEESDFEVIRGDISSSEGGAPGRQMSIPSEELIRKIEFKPYSPPIESHLDPEIFDPELLTPAVDLTEGQPYTESSLLNMSAKSAEDRCSLQSSLYPSLTDAMTVDEDGEMRLDPDLFNDYIDTLAVRFGYAQPRIPTGSLSYLFLRRPRPKSQFTPYVPVPREEWHTGIPASQHSDASDSETTSCSSTEENEDEAKEEGSEEDEPFCESEGAEAIRTFHFYKGVKLSEPVELYEPFVVMDRLKTRRSKKTVRLRGLHRSRAGFALFESGKRDLFFNLDRCRVNEKTAKPHSLVTALLFLFVCLEPDESSCFHCIYKHFVH</sequence>
<dbReference type="KEGG" id="goe:100899064"/>
<feature type="compositionally biased region" description="Acidic residues" evidence="1">
    <location>
        <begin position="271"/>
        <end position="289"/>
    </location>
</feature>
<feature type="region of interest" description="Disordered" evidence="1">
    <location>
        <begin position="250"/>
        <end position="289"/>
    </location>
</feature>
<gene>
    <name evidence="3" type="primary">LOC100899064</name>
</gene>
<evidence type="ECO:0000313" key="2">
    <source>
        <dbReference type="Proteomes" id="UP000694867"/>
    </source>
</evidence>
<dbReference type="GeneID" id="100899064"/>
<protein>
    <submittedName>
        <fullName evidence="3">Uncharacterized protein LOC100899064</fullName>
    </submittedName>
</protein>
<reference evidence="3" key="1">
    <citation type="submission" date="2025-08" db="UniProtKB">
        <authorList>
            <consortium name="RefSeq"/>
        </authorList>
    </citation>
    <scope>IDENTIFICATION</scope>
</reference>
<dbReference type="RefSeq" id="XP_018497698.1">
    <property type="nucleotide sequence ID" value="XM_018642182.1"/>
</dbReference>
<accession>A0AAJ7L965</accession>
<keyword evidence="2" id="KW-1185">Reference proteome</keyword>
<feature type="region of interest" description="Disordered" evidence="1">
    <location>
        <begin position="47"/>
        <end position="107"/>
    </location>
</feature>
<evidence type="ECO:0000313" key="3">
    <source>
        <dbReference type="RefSeq" id="XP_018497698.1"/>
    </source>
</evidence>
<name>A0AAJ7L965_9ACAR</name>
<proteinExistence type="predicted"/>
<dbReference type="AlphaFoldDB" id="A0AAJ7L965"/>
<evidence type="ECO:0000256" key="1">
    <source>
        <dbReference type="SAM" id="MobiDB-lite"/>
    </source>
</evidence>
<dbReference type="Proteomes" id="UP000694867">
    <property type="component" value="Unplaced"/>
</dbReference>